<dbReference type="GO" id="GO:0016787">
    <property type="term" value="F:hydrolase activity"/>
    <property type="evidence" value="ECO:0007669"/>
    <property type="project" value="UniProtKB-KW"/>
</dbReference>
<feature type="domain" description="DUF402" evidence="2">
    <location>
        <begin position="47"/>
        <end position="154"/>
    </location>
</feature>
<keyword evidence="1" id="KW-0378">Hydrolase</keyword>
<reference evidence="3" key="1">
    <citation type="submission" date="2022-10" db="EMBL/GenBank/DDBJ databases">
        <title>The complete genomes of actinobacterial strains from the NBC collection.</title>
        <authorList>
            <person name="Joergensen T.S."/>
            <person name="Alvarez Arevalo M."/>
            <person name="Sterndorff E.B."/>
            <person name="Faurdal D."/>
            <person name="Vuksanovic O."/>
            <person name="Mourched A.-S."/>
            <person name="Charusanti P."/>
            <person name="Shaw S."/>
            <person name="Blin K."/>
            <person name="Weber T."/>
        </authorList>
    </citation>
    <scope>NUCLEOTIDE SEQUENCE</scope>
    <source>
        <strain evidence="3">NBC_00119</strain>
    </source>
</reference>
<dbReference type="InterPro" id="IPR007295">
    <property type="entry name" value="DUF402"/>
</dbReference>
<sequence length="170" mass="19298">MGERAVRVVVRKFDGSLHWHHTMLRLGQDEYGVWLGAPVGTIYGKGEESEVYATQEPRVMLFPRDAWWTAMFQEAPARLDVYCDVTTPPEWVHTGEVTTVDLDLDVCRTRGDASVYIADEDEFASYQGRYGYPPHVISHAENAAEWLSAALRDGTEPFATRYRAWLAQVS</sequence>
<evidence type="ECO:0000256" key="1">
    <source>
        <dbReference type="ARBA" id="ARBA00022801"/>
    </source>
</evidence>
<organism evidence="3">
    <name type="scientific">Streptomyces sp. NBC_00119</name>
    <dbReference type="NCBI Taxonomy" id="2975659"/>
    <lineage>
        <taxon>Bacteria</taxon>
        <taxon>Bacillati</taxon>
        <taxon>Actinomycetota</taxon>
        <taxon>Actinomycetes</taxon>
        <taxon>Kitasatosporales</taxon>
        <taxon>Streptomycetaceae</taxon>
        <taxon>Streptomyces</taxon>
    </lineage>
</organism>
<dbReference type="InterPro" id="IPR050212">
    <property type="entry name" value="Ntdp-like"/>
</dbReference>
<accession>A0AAU1ULC1</accession>
<protein>
    <submittedName>
        <fullName evidence="3">DUF402 domain-containing protein</fullName>
    </submittedName>
</protein>
<name>A0AAU1ULC1_9ACTN</name>
<dbReference type="PANTHER" id="PTHR39159">
    <property type="match status" value="1"/>
</dbReference>
<dbReference type="AlphaFoldDB" id="A0AAU1ULC1"/>
<gene>
    <name evidence="3" type="ORF">OHU69_47760</name>
</gene>
<evidence type="ECO:0000313" key="3">
    <source>
        <dbReference type="EMBL" id="WTS18034.1"/>
    </source>
</evidence>
<evidence type="ECO:0000259" key="2">
    <source>
        <dbReference type="Pfam" id="PF04167"/>
    </source>
</evidence>
<dbReference type="EMBL" id="CP108195">
    <property type="protein sequence ID" value="WTS18034.1"/>
    <property type="molecule type" value="Genomic_DNA"/>
</dbReference>
<dbReference type="SUPFAM" id="SSF159234">
    <property type="entry name" value="FomD-like"/>
    <property type="match status" value="1"/>
</dbReference>
<proteinExistence type="predicted"/>
<dbReference type="PANTHER" id="PTHR39159:SF1">
    <property type="entry name" value="UPF0374 PROTEIN YGAC"/>
    <property type="match status" value="1"/>
</dbReference>
<dbReference type="Pfam" id="PF04167">
    <property type="entry name" value="DUF402"/>
    <property type="match status" value="1"/>
</dbReference>
<dbReference type="InterPro" id="IPR035930">
    <property type="entry name" value="FomD-like_sf"/>
</dbReference>
<dbReference type="Gene3D" id="2.40.380.10">
    <property type="entry name" value="FomD-like"/>
    <property type="match status" value="1"/>
</dbReference>